<evidence type="ECO:0000313" key="4">
    <source>
        <dbReference type="Proteomes" id="UP001201812"/>
    </source>
</evidence>
<name>A0AAD4N3L8_9BILA</name>
<evidence type="ECO:0000256" key="1">
    <source>
        <dbReference type="SAM" id="MobiDB-lite"/>
    </source>
</evidence>
<sequence>MNSPSCDSNCTPSTSSSCSRISPASDGESSAIRFQEWFATQSASSNIALKIDCDLVELRYCGPGQGFGLFAKENIRRDQTIIRIPKDLLITASMVADLPEYAAILNRVRFEPFEVMAIFFSLEKLYACNSYCPHPSLNNFFEQRSKRNNNMDWLLIYQDVLPKNFSTALALVTQINSTDELIKQEKRKSAIIKQILQDLPSTGRQLFHNQLDEFKRLCNKISSVLDGWKDVQLFSWGWHVVNTRCIFVDSPSVTRWHALVDSSKTGDTIAVIPIVDMLNHDIGAQCVGMFENISQCYCVISQNKSIAEGDQIFVCYGPHDNVKLWLEYGFDLGSDNIYNKVNLPLELFIVLAKETGLVTVNPEHEKVLLEAALPCTIYASDDDPNYGLRKNCSILCMNSNQLCEWRRIVFEDDLNLGDNTQVEELVYAIIRQLHTGLRIRMSRVKDKRIRSFWMDQIVILQNLLTSRIR</sequence>
<dbReference type="Proteomes" id="UP001201812">
    <property type="component" value="Unassembled WGS sequence"/>
</dbReference>
<evidence type="ECO:0000313" key="3">
    <source>
        <dbReference type="EMBL" id="KAI1713533.1"/>
    </source>
</evidence>
<dbReference type="PANTHER" id="PTHR13271">
    <property type="entry name" value="UNCHARACTERIZED PUTATIVE METHYLTRANSFERASE"/>
    <property type="match status" value="1"/>
</dbReference>
<organism evidence="3 4">
    <name type="scientific">Ditylenchus destructor</name>
    <dbReference type="NCBI Taxonomy" id="166010"/>
    <lineage>
        <taxon>Eukaryota</taxon>
        <taxon>Metazoa</taxon>
        <taxon>Ecdysozoa</taxon>
        <taxon>Nematoda</taxon>
        <taxon>Chromadorea</taxon>
        <taxon>Rhabditida</taxon>
        <taxon>Tylenchina</taxon>
        <taxon>Tylenchomorpha</taxon>
        <taxon>Sphaerularioidea</taxon>
        <taxon>Anguinidae</taxon>
        <taxon>Anguininae</taxon>
        <taxon>Ditylenchus</taxon>
    </lineage>
</organism>
<feature type="region of interest" description="Disordered" evidence="1">
    <location>
        <begin position="1"/>
        <end position="24"/>
    </location>
</feature>
<dbReference type="SUPFAM" id="SSF82199">
    <property type="entry name" value="SET domain"/>
    <property type="match status" value="1"/>
</dbReference>
<accession>A0AAD4N3L8</accession>
<dbReference type="Pfam" id="PF00856">
    <property type="entry name" value="SET"/>
    <property type="match status" value="1"/>
</dbReference>
<evidence type="ECO:0000259" key="2">
    <source>
        <dbReference type="PROSITE" id="PS50280"/>
    </source>
</evidence>
<dbReference type="GO" id="GO:0016279">
    <property type="term" value="F:protein-lysine N-methyltransferase activity"/>
    <property type="evidence" value="ECO:0007669"/>
    <property type="project" value="TreeGrafter"/>
</dbReference>
<dbReference type="PANTHER" id="PTHR13271:SF151">
    <property type="entry name" value="SET DOMAIN-CONTAINING PROTEIN 4"/>
    <property type="match status" value="1"/>
</dbReference>
<protein>
    <submittedName>
        <fullName evidence="3">SET domain-containing protein</fullName>
    </submittedName>
</protein>
<dbReference type="PROSITE" id="PS50280">
    <property type="entry name" value="SET"/>
    <property type="match status" value="1"/>
</dbReference>
<keyword evidence="4" id="KW-1185">Reference proteome</keyword>
<dbReference type="InterPro" id="IPR050600">
    <property type="entry name" value="SETD3_SETD6_MTase"/>
</dbReference>
<dbReference type="InterPro" id="IPR001214">
    <property type="entry name" value="SET_dom"/>
</dbReference>
<gene>
    <name evidence="3" type="ORF">DdX_09049</name>
</gene>
<dbReference type="Gene3D" id="3.90.1410.10">
    <property type="entry name" value="set domain protein methyltransferase, domain 1"/>
    <property type="match status" value="1"/>
</dbReference>
<dbReference type="InterPro" id="IPR046341">
    <property type="entry name" value="SET_dom_sf"/>
</dbReference>
<dbReference type="EMBL" id="JAKKPZ010000015">
    <property type="protein sequence ID" value="KAI1713533.1"/>
    <property type="molecule type" value="Genomic_DNA"/>
</dbReference>
<feature type="domain" description="SET" evidence="2">
    <location>
        <begin position="54"/>
        <end position="317"/>
    </location>
</feature>
<proteinExistence type="predicted"/>
<reference evidence="3" key="1">
    <citation type="submission" date="2022-01" db="EMBL/GenBank/DDBJ databases">
        <title>Genome Sequence Resource for Two Populations of Ditylenchus destructor, the Migratory Endoparasitic Phytonematode.</title>
        <authorList>
            <person name="Zhang H."/>
            <person name="Lin R."/>
            <person name="Xie B."/>
        </authorList>
    </citation>
    <scope>NUCLEOTIDE SEQUENCE</scope>
    <source>
        <strain evidence="3">BazhouSP</strain>
    </source>
</reference>
<comment type="caution">
    <text evidence="3">The sequence shown here is derived from an EMBL/GenBank/DDBJ whole genome shotgun (WGS) entry which is preliminary data.</text>
</comment>
<dbReference type="AlphaFoldDB" id="A0AAD4N3L8"/>